<keyword evidence="10 15" id="KW-0786">Thiamine pyrophosphate</keyword>
<evidence type="ECO:0000256" key="13">
    <source>
        <dbReference type="PIRSR" id="PIRSR605478-1"/>
    </source>
</evidence>
<dbReference type="InterPro" id="IPR005475">
    <property type="entry name" value="Transketolase-like_Pyr-bd"/>
</dbReference>
<dbReference type="Gene3D" id="3.40.50.920">
    <property type="match status" value="1"/>
</dbReference>
<evidence type="ECO:0000256" key="10">
    <source>
        <dbReference type="ARBA" id="ARBA00023052"/>
    </source>
</evidence>
<comment type="function">
    <text evidence="18">Catalyzes the transfer of a two-carbon ketol group from a ketose donor to an aldose acceptor, via a covalent intermediate with the cofactor thiamine pyrophosphate.</text>
</comment>
<proteinExistence type="inferred from homology"/>
<name>F3L3H1_9GAMM</name>
<dbReference type="InterPro" id="IPR020826">
    <property type="entry name" value="Transketolase_BS"/>
</dbReference>
<evidence type="ECO:0000256" key="3">
    <source>
        <dbReference type="ARBA" id="ARBA00007131"/>
    </source>
</evidence>
<organism evidence="19 20">
    <name type="scientific">Aequoribacter fuscus</name>
    <dbReference type="NCBI Taxonomy" id="2518989"/>
    <lineage>
        <taxon>Bacteria</taxon>
        <taxon>Pseudomonadati</taxon>
        <taxon>Pseudomonadota</taxon>
        <taxon>Gammaproteobacteria</taxon>
        <taxon>Cellvibrionales</taxon>
        <taxon>Halieaceae</taxon>
        <taxon>Aequoribacter</taxon>
    </lineage>
</organism>
<gene>
    <name evidence="19" type="ORF">IMCC3088_2163</name>
</gene>
<evidence type="ECO:0000256" key="8">
    <source>
        <dbReference type="ARBA" id="ARBA00022837"/>
    </source>
</evidence>
<dbReference type="GO" id="GO:0009052">
    <property type="term" value="P:pentose-phosphate shunt, non-oxidative branch"/>
    <property type="evidence" value="ECO:0007669"/>
    <property type="project" value="UniProtKB-ARBA"/>
</dbReference>
<feature type="binding site" evidence="15">
    <location>
        <position position="438"/>
    </location>
    <ligand>
        <name>thiamine diphosphate</name>
        <dbReference type="ChEBI" id="CHEBI:58937"/>
    </ligand>
</feature>
<comment type="caution">
    <text evidence="19">The sequence shown here is derived from an EMBL/GenBank/DDBJ whole genome shotgun (WGS) entry which is preliminary data.</text>
</comment>
<dbReference type="InterPro" id="IPR005474">
    <property type="entry name" value="Transketolase_N"/>
</dbReference>
<feature type="binding site" evidence="14">
    <location>
        <position position="462"/>
    </location>
    <ligand>
        <name>substrate</name>
    </ligand>
</feature>
<dbReference type="FunFam" id="3.40.50.920:FF:000003">
    <property type="entry name" value="Transketolase"/>
    <property type="match status" value="1"/>
</dbReference>
<protein>
    <recommendedName>
        <fullName evidence="5 12">Transketolase</fullName>
        <ecNumber evidence="5 12">2.2.1.1</ecNumber>
    </recommendedName>
</protein>
<dbReference type="PANTHER" id="PTHR43522">
    <property type="entry name" value="TRANSKETOLASE"/>
    <property type="match status" value="1"/>
</dbReference>
<dbReference type="CDD" id="cd02012">
    <property type="entry name" value="TPP_TK"/>
    <property type="match status" value="1"/>
</dbReference>
<feature type="binding site" evidence="15">
    <location>
        <position position="261"/>
    </location>
    <ligand>
        <name>thiamine diphosphate</name>
        <dbReference type="ChEBI" id="CHEBI:58937"/>
    </ligand>
</feature>
<keyword evidence="7 16" id="KW-0479">Metal-binding</keyword>
<dbReference type="FunFam" id="3.40.50.970:FF:000004">
    <property type="entry name" value="Transketolase"/>
    <property type="match status" value="1"/>
</dbReference>
<comment type="similarity">
    <text evidence="3 18">Belongs to the transketolase family.</text>
</comment>
<evidence type="ECO:0000256" key="11">
    <source>
        <dbReference type="ARBA" id="ARBA00049473"/>
    </source>
</evidence>
<feature type="binding site" evidence="14">
    <location>
        <position position="261"/>
    </location>
    <ligand>
        <name>substrate</name>
    </ligand>
</feature>
<dbReference type="InterPro" id="IPR005478">
    <property type="entry name" value="Transketolase_bac-like"/>
</dbReference>
<keyword evidence="6 18" id="KW-0808">Transferase</keyword>
<dbReference type="PANTHER" id="PTHR43522:SF2">
    <property type="entry name" value="TRANSKETOLASE 1-RELATED"/>
    <property type="match status" value="1"/>
</dbReference>
<feature type="binding site" evidence="14">
    <location>
        <position position="26"/>
    </location>
    <ligand>
        <name>substrate</name>
    </ligand>
</feature>
<feature type="binding site" evidence="14">
    <location>
        <position position="358"/>
    </location>
    <ligand>
        <name>substrate</name>
    </ligand>
</feature>
<dbReference type="GO" id="GO:0005829">
    <property type="term" value="C:cytosol"/>
    <property type="evidence" value="ECO:0007669"/>
    <property type="project" value="TreeGrafter"/>
</dbReference>
<evidence type="ECO:0000313" key="20">
    <source>
        <dbReference type="Proteomes" id="UP000005615"/>
    </source>
</evidence>
<comment type="cofactor">
    <cofactor evidence="2">
        <name>Co(2+)</name>
        <dbReference type="ChEBI" id="CHEBI:48828"/>
    </cofactor>
</comment>
<keyword evidence="9 16" id="KW-0460">Magnesium</keyword>
<dbReference type="SUPFAM" id="SSF52922">
    <property type="entry name" value="TK C-terminal domain-like"/>
    <property type="match status" value="1"/>
</dbReference>
<feature type="binding site" evidence="15">
    <location>
        <position position="156"/>
    </location>
    <ligand>
        <name>thiamine diphosphate</name>
        <dbReference type="ChEBI" id="CHEBI:58937"/>
    </ligand>
</feature>
<dbReference type="CDD" id="cd07033">
    <property type="entry name" value="TPP_PYR_DXS_TK_like"/>
    <property type="match status" value="1"/>
</dbReference>
<dbReference type="EC" id="2.2.1.1" evidence="5 12"/>
<dbReference type="SMART" id="SM00861">
    <property type="entry name" value="Transket_pyr"/>
    <property type="match status" value="1"/>
</dbReference>
<feature type="binding site" evidence="15">
    <location>
        <begin position="114"/>
        <end position="116"/>
    </location>
    <ligand>
        <name>thiamine diphosphate</name>
        <dbReference type="ChEBI" id="CHEBI:58937"/>
    </ligand>
</feature>
<evidence type="ECO:0000256" key="1">
    <source>
        <dbReference type="ARBA" id="ARBA00001913"/>
    </source>
</evidence>
<comment type="subunit">
    <text evidence="4 18">Homodimer.</text>
</comment>
<evidence type="ECO:0000256" key="17">
    <source>
        <dbReference type="PIRSR" id="PIRSR605478-5"/>
    </source>
</evidence>
<dbReference type="InterPro" id="IPR033247">
    <property type="entry name" value="Transketolase_fam"/>
</dbReference>
<dbReference type="InterPro" id="IPR009014">
    <property type="entry name" value="Transketo_C/PFOR_II"/>
</dbReference>
<evidence type="ECO:0000256" key="7">
    <source>
        <dbReference type="ARBA" id="ARBA00022723"/>
    </source>
</evidence>
<evidence type="ECO:0000256" key="5">
    <source>
        <dbReference type="ARBA" id="ARBA00013152"/>
    </source>
</evidence>
<evidence type="ECO:0000313" key="19">
    <source>
        <dbReference type="EMBL" id="EGG29083.1"/>
    </source>
</evidence>
<feature type="site" description="Important for catalytic activity" evidence="17">
    <location>
        <position position="261"/>
    </location>
</feature>
<dbReference type="FunFam" id="3.40.50.970:FF:000003">
    <property type="entry name" value="Transketolase"/>
    <property type="match status" value="1"/>
</dbReference>
<dbReference type="GO" id="GO:0046872">
    <property type="term" value="F:metal ion binding"/>
    <property type="evidence" value="ECO:0007669"/>
    <property type="project" value="UniProtKB-KW"/>
</dbReference>
<dbReference type="InterPro" id="IPR029061">
    <property type="entry name" value="THDP-binding"/>
</dbReference>
<evidence type="ECO:0000256" key="16">
    <source>
        <dbReference type="PIRSR" id="PIRSR605478-4"/>
    </source>
</evidence>
<dbReference type="InterPro" id="IPR049557">
    <property type="entry name" value="Transketolase_CS"/>
</dbReference>
<feature type="binding site" evidence="16">
    <location>
        <position position="185"/>
    </location>
    <ligand>
        <name>Mg(2+)</name>
        <dbReference type="ChEBI" id="CHEBI:18420"/>
    </ligand>
</feature>
<keyword evidence="8 18" id="KW-0106">Calcium</keyword>
<comment type="cofactor">
    <cofactor evidence="1">
        <name>Ca(2+)</name>
        <dbReference type="ChEBI" id="CHEBI:29108"/>
    </cofactor>
</comment>
<comment type="cofactor">
    <cofactor evidence="18">
        <name>Mg(2+)</name>
        <dbReference type="ChEBI" id="CHEBI:18420"/>
    </cofactor>
    <cofactor evidence="18">
        <name>Ca(2+)</name>
        <dbReference type="ChEBI" id="CHEBI:29108"/>
    </cofactor>
    <cofactor evidence="18">
        <name>Mn(2+)</name>
        <dbReference type="ChEBI" id="CHEBI:29035"/>
    </cofactor>
    <cofactor evidence="18">
        <name>Co(2+)</name>
        <dbReference type="ChEBI" id="CHEBI:48828"/>
    </cofactor>
    <text evidence="18">Binds 1 Mg(2+) ion per subunit. Can also utilize other divalent metal cations, such as Ca(2+), Mn(2+) and Co(2+).</text>
</comment>
<evidence type="ECO:0000256" key="18">
    <source>
        <dbReference type="RuleBase" id="RU004996"/>
    </source>
</evidence>
<evidence type="ECO:0000256" key="14">
    <source>
        <dbReference type="PIRSR" id="PIRSR605478-2"/>
    </source>
</evidence>
<feature type="binding site" evidence="16">
    <location>
        <position position="187"/>
    </location>
    <ligand>
        <name>Mg(2+)</name>
        <dbReference type="ChEBI" id="CHEBI:18420"/>
    </ligand>
</feature>
<dbReference type="STRING" id="2518989.IMCC3088_2163"/>
<dbReference type="eggNOG" id="COG0021">
    <property type="taxonomic scope" value="Bacteria"/>
</dbReference>
<dbReference type="Proteomes" id="UP000005615">
    <property type="component" value="Unassembled WGS sequence"/>
</dbReference>
<dbReference type="RefSeq" id="WP_009576340.1">
    <property type="nucleotide sequence ID" value="NZ_AEIG01000064.1"/>
</dbReference>
<evidence type="ECO:0000256" key="2">
    <source>
        <dbReference type="ARBA" id="ARBA00001941"/>
    </source>
</evidence>
<reference evidence="19 20" key="1">
    <citation type="journal article" date="2011" name="J. Bacteriol.">
        <title>Genome sequence of strain IMCC3088, a proteorhodopsin-containing marine bacterium belonging to the OM60/NOR5 clade.</title>
        <authorList>
            <person name="Jang Y."/>
            <person name="Oh H.M."/>
            <person name="Kang I."/>
            <person name="Lee K."/>
            <person name="Yang S.J."/>
            <person name="Cho J.C."/>
        </authorList>
    </citation>
    <scope>NUCLEOTIDE SEQUENCE [LARGE SCALE GENOMIC DNA]</scope>
    <source>
        <strain evidence="19 20">IMCC3088</strain>
    </source>
</reference>
<feature type="active site" description="Proton donor" evidence="13">
    <location>
        <position position="412"/>
    </location>
</feature>
<feature type="binding site" evidence="14">
    <location>
        <position position="470"/>
    </location>
    <ligand>
        <name>substrate</name>
    </ligand>
</feature>
<comment type="cofactor">
    <cofactor evidence="16">
        <name>Mg(2+)</name>
        <dbReference type="ChEBI" id="CHEBI:18420"/>
    </cofactor>
    <text evidence="16">Binds 1 Mg(2+) ion per subunit. Can also utilize other divalent metal cations, such as Ca(2+), Mn(2+) and Co(2+).</text>
</comment>
<dbReference type="Pfam" id="PF00456">
    <property type="entry name" value="Transketolase_N"/>
    <property type="match status" value="1"/>
</dbReference>
<dbReference type="SUPFAM" id="SSF52518">
    <property type="entry name" value="Thiamin diphosphate-binding fold (THDP-binding)"/>
    <property type="match status" value="2"/>
</dbReference>
<feature type="binding site" evidence="14">
    <location>
        <position position="521"/>
    </location>
    <ligand>
        <name>substrate</name>
    </ligand>
</feature>
<feature type="binding site" evidence="15">
    <location>
        <position position="66"/>
    </location>
    <ligand>
        <name>thiamine diphosphate</name>
        <dbReference type="ChEBI" id="CHEBI:58937"/>
    </ligand>
</feature>
<feature type="binding site" evidence="16">
    <location>
        <position position="155"/>
    </location>
    <ligand>
        <name>Mg(2+)</name>
        <dbReference type="ChEBI" id="CHEBI:18420"/>
    </ligand>
</feature>
<dbReference type="Gene3D" id="3.40.50.970">
    <property type="match status" value="2"/>
</dbReference>
<dbReference type="NCBIfam" id="TIGR00232">
    <property type="entry name" value="tktlase_bact"/>
    <property type="match status" value="1"/>
</dbReference>
<dbReference type="OrthoDB" id="8732661at2"/>
<dbReference type="PROSITE" id="PS00801">
    <property type="entry name" value="TRANSKETOLASE_1"/>
    <property type="match status" value="1"/>
</dbReference>
<dbReference type="Pfam" id="PF02779">
    <property type="entry name" value="Transket_pyr"/>
    <property type="match status" value="1"/>
</dbReference>
<comment type="catalytic activity">
    <reaction evidence="11 18">
        <text>D-sedoheptulose 7-phosphate + D-glyceraldehyde 3-phosphate = aldehydo-D-ribose 5-phosphate + D-xylulose 5-phosphate</text>
        <dbReference type="Rhea" id="RHEA:10508"/>
        <dbReference type="ChEBI" id="CHEBI:57483"/>
        <dbReference type="ChEBI" id="CHEBI:57737"/>
        <dbReference type="ChEBI" id="CHEBI:58273"/>
        <dbReference type="ChEBI" id="CHEBI:59776"/>
        <dbReference type="EC" id="2.2.1.1"/>
    </reaction>
</comment>
<dbReference type="PROSITE" id="PS00802">
    <property type="entry name" value="TRANSKETOLASE_2"/>
    <property type="match status" value="1"/>
</dbReference>
<feature type="binding site" evidence="15">
    <location>
        <position position="185"/>
    </location>
    <ligand>
        <name>thiamine diphosphate</name>
        <dbReference type="ChEBI" id="CHEBI:58937"/>
    </ligand>
</feature>
<keyword evidence="20" id="KW-1185">Reference proteome</keyword>
<dbReference type="InterPro" id="IPR055152">
    <property type="entry name" value="Transketolase-like_C_2"/>
</dbReference>
<dbReference type="Pfam" id="PF22613">
    <property type="entry name" value="Transketolase_C_1"/>
    <property type="match status" value="1"/>
</dbReference>
<evidence type="ECO:0000256" key="9">
    <source>
        <dbReference type="ARBA" id="ARBA00022842"/>
    </source>
</evidence>
<sequence>MVSRNELANAIRALSMDAVQKAKSGHPGAPMGMADIAEVLWNDFLSHNPADPSWPNRDRFVLSNGHGSMLIYSLLHLSGYDLPIEELQQFRQLHSKTPGHPEYGYTPGVETTTGPLGQGIANAVGMALAEKVLAAQFNRPNFNVVDHYTYTFLGDGCLMEGISHEVCSLAGTLGLGKLIAIYDDNGISIDGEVEGWFTDNTPERFRAYGWQVIEAVDGHDPEQIKQAIATARAETSKPTLICARTIIGKGAPNKQGTESCHGAPLGDDEIAATREALGWTHAPFVIPDEIYAGWNARARGEQLQVQWEALLADYQTQYPKEGAELARRLTGDLPADFAAAADAYIAQCQAEGATIASRKASQNAIEAYAKALPELLGGSADLAGSNLTLWSGSVGVEAQAAGGNYVYYGVREFGMSAMMNGIALHGGFIPYGATFLIFMEYARNAVRMAALMGQQSIFVYTHDSIGLGEDGPTHQPVEQLASLRGTPNMVTWRPCDAVESAVAWKQAIVRQDGPSALVFSRQNLPHQARDAQTLANVERGGYILRDCEGTPELIFIATGSEVALAQEAAAEFAAQGRAVRVVSMPSPEQFEAQDAEYRESVLPSDVFARVAIEALHQDFWYKYVGLDGRIIGMNSFGESAPAGALFEHFDITVGAVLAAAEELLG</sequence>
<accession>F3L3H1</accession>
<comment type="cofactor">
    <cofactor evidence="15">
        <name>thiamine diphosphate</name>
        <dbReference type="ChEBI" id="CHEBI:58937"/>
    </cofactor>
    <text evidence="15">Binds 1 thiamine pyrophosphate per subunit. During the reaction, the substrate forms a covalent intermediate with the cofactor.</text>
</comment>
<dbReference type="EMBL" id="AEIG01000064">
    <property type="protein sequence ID" value="EGG29083.1"/>
    <property type="molecule type" value="Genomic_DNA"/>
</dbReference>
<feature type="site" description="Important for catalytic activity" evidence="17">
    <location>
        <position position="26"/>
    </location>
</feature>
<feature type="binding site" evidence="14">
    <location>
        <position position="474"/>
    </location>
    <ligand>
        <name>substrate</name>
    </ligand>
</feature>
<dbReference type="GO" id="GO:0004802">
    <property type="term" value="F:transketolase activity"/>
    <property type="evidence" value="ECO:0007669"/>
    <property type="project" value="UniProtKB-UniRule"/>
</dbReference>
<evidence type="ECO:0000256" key="15">
    <source>
        <dbReference type="PIRSR" id="PIRSR605478-3"/>
    </source>
</evidence>
<evidence type="ECO:0000256" key="6">
    <source>
        <dbReference type="ARBA" id="ARBA00022679"/>
    </source>
</evidence>
<dbReference type="AlphaFoldDB" id="F3L3H1"/>
<feature type="binding site" evidence="14">
    <location>
        <position position="385"/>
    </location>
    <ligand>
        <name>substrate</name>
    </ligand>
</feature>
<evidence type="ECO:0000256" key="4">
    <source>
        <dbReference type="ARBA" id="ARBA00011738"/>
    </source>
</evidence>
<evidence type="ECO:0000256" key="12">
    <source>
        <dbReference type="NCBIfam" id="TIGR00232"/>
    </source>
</evidence>